<dbReference type="InterPro" id="IPR001584">
    <property type="entry name" value="Integrase_cat-core"/>
</dbReference>
<comment type="caution">
    <text evidence="3">The sequence shown here is derived from an EMBL/GenBank/DDBJ whole genome shotgun (WGS) entry which is preliminary data.</text>
</comment>
<feature type="domain" description="Integrase catalytic" evidence="2">
    <location>
        <begin position="395"/>
        <end position="499"/>
    </location>
</feature>
<reference evidence="3" key="2">
    <citation type="submission" date="2022-01" db="EMBL/GenBank/DDBJ databases">
        <authorList>
            <person name="Yamashiro T."/>
            <person name="Shiraishi A."/>
            <person name="Satake H."/>
            <person name="Nakayama K."/>
        </authorList>
    </citation>
    <scope>NUCLEOTIDE SEQUENCE</scope>
</reference>
<proteinExistence type="predicted"/>
<sequence>MPKSTDVDHHDTAYYIPMNYRTGCFTGKERKVYKSLVNRLFHEGRVVLPNFLEDEPNLRNIFAAIGFDCLLDINEQIFLVFVLQFYKSVCFIRNLNGTLSIAFVIDNVETTLTLENFAQILKIPCEDPTLIHDALLHTRTEPKYQKIKGVDVVLDPFQMINTELRDEFKRWNTIICENAISLTGHKDHPNASLCYMLYCLTIGKRFNLAYYIAHRMISVTQSSEMTLPYAMLLTRLLIFRFKSKGKWPRLPTLTPSTSTSSDSPPLNQGVENDPVGIRVNLENESLNDEISDLKRVIEKWTCSKVILDQLLSEQIPGNIVKALGGRGKRKEKISSIEVIFTKDDESSFIPFPEITFDSESDCETREPLLTLPKLIGVVPAGLPKEIENLNEVRVKELRSDNGTEFRNYKLEEFYDEKCISQNFSSPCTPEQNGVAERINKTLIEAAMPIVRSPDISYFYVFGCPIHIHNHRDHLGKFDEKDDDGFFLGYSPVAKAFRHIKLVNIIREPLAGITTRSRVRDSEAASAHGCLYVNFLYKMEPKKLIKAMEEEGWIIAMQEEMNQFKRNNVCTLEGIDYEETFALVARLEAIKIFFAYAAYMGFMVYKMDVKSAFLNGKISKEVYVQQPPGFESSEFPNHICKLDKALYGLKQHLKAWYQANPKESHLVVVKRIFRYLKRTLNLGLWYPKGSGFDLKAYCDSDYARCNLDRKSTSWDCQILGGQLVCWSAKKQSYVAMSSAEAEYAAADGCYAQVLWIKSQLADYDVLYDKYMKGHGDPRFVTVLPLTQPKAPTDMKTKKKQIPPSSKPKSSYKIRVILLKKQVAETQHTEETVATADATQSLVAFESAEEQANQPETAKSEKVLDQIVQEEVKESGLESMGDVTFEQIMDEIDHQPDDDAQITFLNVEPYDPTKSRDANSDSDSGLQSMPDDDLPSLSGFETPDSQDEDSQSDENLHASVDVPAKSDPLGHLQEELRTLSTKVDNLEFTISKKVSEDVQSSVTSFVTTTLKDLLPSILSEALIETLPSLIQASIHQAIQKSVEEQLLM</sequence>
<dbReference type="PANTHER" id="PTHR11439:SF495">
    <property type="entry name" value="REVERSE TRANSCRIPTASE, RNA-DEPENDENT DNA POLYMERASE-RELATED"/>
    <property type="match status" value="1"/>
</dbReference>
<feature type="region of interest" description="Disordered" evidence="1">
    <location>
        <begin position="252"/>
        <end position="273"/>
    </location>
</feature>
<keyword evidence="4" id="KW-1185">Reference proteome</keyword>
<accession>A0ABQ5E4V7</accession>
<evidence type="ECO:0000313" key="3">
    <source>
        <dbReference type="EMBL" id="GJT45890.1"/>
    </source>
</evidence>
<feature type="region of interest" description="Disordered" evidence="1">
    <location>
        <begin position="905"/>
        <end position="953"/>
    </location>
</feature>
<feature type="compositionally biased region" description="Low complexity" evidence="1">
    <location>
        <begin position="252"/>
        <end position="266"/>
    </location>
</feature>
<dbReference type="SUPFAM" id="SSF53098">
    <property type="entry name" value="Ribonuclease H-like"/>
    <property type="match status" value="1"/>
</dbReference>
<protein>
    <submittedName>
        <fullName evidence="3">Retrovirus-related pol polyprotein from transposon TNT 1-94</fullName>
    </submittedName>
</protein>
<feature type="non-terminal residue" evidence="3">
    <location>
        <position position="1046"/>
    </location>
</feature>
<dbReference type="Pfam" id="PF07727">
    <property type="entry name" value="RVT_2"/>
    <property type="match status" value="1"/>
</dbReference>
<dbReference type="InterPro" id="IPR012337">
    <property type="entry name" value="RNaseH-like_sf"/>
</dbReference>
<evidence type="ECO:0000259" key="2">
    <source>
        <dbReference type="PROSITE" id="PS50994"/>
    </source>
</evidence>
<name>A0ABQ5E4V7_9ASTR</name>
<dbReference type="PROSITE" id="PS50994">
    <property type="entry name" value="INTEGRASE"/>
    <property type="match status" value="1"/>
</dbReference>
<dbReference type="Gene3D" id="3.30.420.10">
    <property type="entry name" value="Ribonuclease H-like superfamily/Ribonuclease H"/>
    <property type="match status" value="1"/>
</dbReference>
<reference evidence="3" key="1">
    <citation type="journal article" date="2022" name="Int. J. Mol. Sci.">
        <title>Draft Genome of Tanacetum Coccineum: Genomic Comparison of Closely Related Tanacetum-Family Plants.</title>
        <authorList>
            <person name="Yamashiro T."/>
            <person name="Shiraishi A."/>
            <person name="Nakayama K."/>
            <person name="Satake H."/>
        </authorList>
    </citation>
    <scope>NUCLEOTIDE SEQUENCE</scope>
</reference>
<dbReference type="InterPro" id="IPR013103">
    <property type="entry name" value="RVT_2"/>
</dbReference>
<organism evidence="3 4">
    <name type="scientific">Tanacetum coccineum</name>
    <dbReference type="NCBI Taxonomy" id="301880"/>
    <lineage>
        <taxon>Eukaryota</taxon>
        <taxon>Viridiplantae</taxon>
        <taxon>Streptophyta</taxon>
        <taxon>Embryophyta</taxon>
        <taxon>Tracheophyta</taxon>
        <taxon>Spermatophyta</taxon>
        <taxon>Magnoliopsida</taxon>
        <taxon>eudicotyledons</taxon>
        <taxon>Gunneridae</taxon>
        <taxon>Pentapetalae</taxon>
        <taxon>asterids</taxon>
        <taxon>campanulids</taxon>
        <taxon>Asterales</taxon>
        <taxon>Asteraceae</taxon>
        <taxon>Asteroideae</taxon>
        <taxon>Anthemideae</taxon>
        <taxon>Anthemidinae</taxon>
        <taxon>Tanacetum</taxon>
    </lineage>
</organism>
<dbReference type="EMBL" id="BQNB010015939">
    <property type="protein sequence ID" value="GJT45890.1"/>
    <property type="molecule type" value="Genomic_DNA"/>
</dbReference>
<evidence type="ECO:0000313" key="4">
    <source>
        <dbReference type="Proteomes" id="UP001151760"/>
    </source>
</evidence>
<dbReference type="Proteomes" id="UP001151760">
    <property type="component" value="Unassembled WGS sequence"/>
</dbReference>
<dbReference type="PANTHER" id="PTHR11439">
    <property type="entry name" value="GAG-POL-RELATED RETROTRANSPOSON"/>
    <property type="match status" value="1"/>
</dbReference>
<gene>
    <name evidence="3" type="ORF">Tco_0954605</name>
</gene>
<dbReference type="InterPro" id="IPR036397">
    <property type="entry name" value="RNaseH_sf"/>
</dbReference>
<evidence type="ECO:0000256" key="1">
    <source>
        <dbReference type="SAM" id="MobiDB-lite"/>
    </source>
</evidence>